<comment type="caution">
    <text evidence="2">The sequence shown here is derived from an EMBL/GenBank/DDBJ whole genome shotgun (WGS) entry which is preliminary data.</text>
</comment>
<dbReference type="EMBL" id="VUNS01000004">
    <property type="protein sequence ID" value="MST96548.1"/>
    <property type="molecule type" value="Genomic_DNA"/>
</dbReference>
<dbReference type="InterPro" id="IPR007612">
    <property type="entry name" value="LOR"/>
</dbReference>
<evidence type="ECO:0000256" key="1">
    <source>
        <dbReference type="ARBA" id="ARBA00005437"/>
    </source>
</evidence>
<protein>
    <submittedName>
        <fullName evidence="2">Uncharacterized protein</fullName>
    </submittedName>
</protein>
<dbReference type="Proteomes" id="UP000435649">
    <property type="component" value="Unassembled WGS sequence"/>
</dbReference>
<reference evidence="2 3" key="1">
    <citation type="submission" date="2019-08" db="EMBL/GenBank/DDBJ databases">
        <title>In-depth cultivation of the pig gut microbiome towards novel bacterial diversity and tailored functional studies.</title>
        <authorList>
            <person name="Wylensek D."/>
            <person name="Hitch T.C.A."/>
            <person name="Clavel T."/>
        </authorList>
    </citation>
    <scope>NUCLEOTIDE SEQUENCE [LARGE SCALE GENOMIC DNA]</scope>
    <source>
        <strain evidence="2 3">BBE-744-WT-12</strain>
    </source>
</reference>
<dbReference type="Pfam" id="PF04525">
    <property type="entry name" value="LOR"/>
    <property type="match status" value="1"/>
</dbReference>
<keyword evidence="3" id="KW-1185">Reference proteome</keyword>
<accession>A0A844G1V4</accession>
<dbReference type="InterPro" id="IPR038595">
    <property type="entry name" value="LOR_sf"/>
</dbReference>
<dbReference type="RefSeq" id="WP_154417255.1">
    <property type="nucleotide sequence ID" value="NZ_VUNS01000004.1"/>
</dbReference>
<sequence length="140" mass="16565">MKMLFRQRLFSWLDSYDVYGEDGSVLFVVKGALGWKHCLKIFTPDGREAGMVRERWTWWKPRFDLTAGGRAAGCITKEITFLRPRFTLDFRHWEITGDWLGWNCRIMDGSACVAVITKRLWKLTDTWRSMSSTRMTCRER</sequence>
<organism evidence="2 3">
    <name type="scientific">Victivallis lenta</name>
    <dbReference type="NCBI Taxonomy" id="2606640"/>
    <lineage>
        <taxon>Bacteria</taxon>
        <taxon>Pseudomonadati</taxon>
        <taxon>Lentisphaerota</taxon>
        <taxon>Lentisphaeria</taxon>
        <taxon>Victivallales</taxon>
        <taxon>Victivallaceae</taxon>
        <taxon>Victivallis</taxon>
    </lineage>
</organism>
<comment type="similarity">
    <text evidence="1">Belongs to the LOR family.</text>
</comment>
<evidence type="ECO:0000313" key="2">
    <source>
        <dbReference type="EMBL" id="MST96548.1"/>
    </source>
</evidence>
<proteinExistence type="inferred from homology"/>
<dbReference type="InterPro" id="IPR025659">
    <property type="entry name" value="Tubby-like_C"/>
</dbReference>
<dbReference type="AlphaFoldDB" id="A0A844G1V4"/>
<gene>
    <name evidence="2" type="ORF">FYJ85_05750</name>
</gene>
<dbReference type="SUPFAM" id="SSF54518">
    <property type="entry name" value="Tubby C-terminal domain-like"/>
    <property type="match status" value="1"/>
</dbReference>
<dbReference type="Gene3D" id="2.40.160.200">
    <property type="entry name" value="LURP1-related"/>
    <property type="match status" value="1"/>
</dbReference>
<evidence type="ECO:0000313" key="3">
    <source>
        <dbReference type="Proteomes" id="UP000435649"/>
    </source>
</evidence>
<name>A0A844G1V4_9BACT</name>